<sequence length="27" mass="2995">MIHLRYHIYSGLLLGSLIRGDTACSCT</sequence>
<reference evidence="1" key="1">
    <citation type="submission" date="2014-09" db="EMBL/GenBank/DDBJ databases">
        <authorList>
            <person name="Magalhaes I.L.F."/>
            <person name="Oliveira U."/>
            <person name="Santos F.R."/>
            <person name="Vidigal T.H.D.A."/>
            <person name="Brescovit A.D."/>
            <person name="Santos A.J."/>
        </authorList>
    </citation>
    <scope>NUCLEOTIDE SEQUENCE</scope>
    <source>
        <tissue evidence="1">Shoot tissue taken approximately 20 cm above the soil surface</tissue>
    </source>
</reference>
<name>A0A0A8Y0Q3_ARUDO</name>
<proteinExistence type="predicted"/>
<protein>
    <submittedName>
        <fullName evidence="1">Uncharacterized protein</fullName>
    </submittedName>
</protein>
<dbReference type="EMBL" id="GBRH01278121">
    <property type="protein sequence ID" value="JAD19774.1"/>
    <property type="molecule type" value="Transcribed_RNA"/>
</dbReference>
<evidence type="ECO:0000313" key="1">
    <source>
        <dbReference type="EMBL" id="JAD19774.1"/>
    </source>
</evidence>
<accession>A0A0A8Y0Q3</accession>
<dbReference type="AlphaFoldDB" id="A0A0A8Y0Q3"/>
<organism evidence="1">
    <name type="scientific">Arundo donax</name>
    <name type="common">Giant reed</name>
    <name type="synonym">Donax arundinaceus</name>
    <dbReference type="NCBI Taxonomy" id="35708"/>
    <lineage>
        <taxon>Eukaryota</taxon>
        <taxon>Viridiplantae</taxon>
        <taxon>Streptophyta</taxon>
        <taxon>Embryophyta</taxon>
        <taxon>Tracheophyta</taxon>
        <taxon>Spermatophyta</taxon>
        <taxon>Magnoliopsida</taxon>
        <taxon>Liliopsida</taxon>
        <taxon>Poales</taxon>
        <taxon>Poaceae</taxon>
        <taxon>PACMAD clade</taxon>
        <taxon>Arundinoideae</taxon>
        <taxon>Arundineae</taxon>
        <taxon>Arundo</taxon>
    </lineage>
</organism>
<reference evidence="1" key="2">
    <citation type="journal article" date="2015" name="Data Brief">
        <title>Shoot transcriptome of the giant reed, Arundo donax.</title>
        <authorList>
            <person name="Barrero R.A."/>
            <person name="Guerrero F.D."/>
            <person name="Moolhuijzen P."/>
            <person name="Goolsby J.A."/>
            <person name="Tidwell J."/>
            <person name="Bellgard S.E."/>
            <person name="Bellgard M.I."/>
        </authorList>
    </citation>
    <scope>NUCLEOTIDE SEQUENCE</scope>
    <source>
        <tissue evidence="1">Shoot tissue taken approximately 20 cm above the soil surface</tissue>
    </source>
</reference>